<dbReference type="InterPro" id="IPR036271">
    <property type="entry name" value="Tet_transcr_reg_TetR-rel_C_sf"/>
</dbReference>
<sequence>MPKISEARREARRGEILDAALRCFTRSGYQKTSMADIIAESGLSAGAIYLYFSSKADLVRAVAARVLDTRRIEIEAAGADGPVSPAAIVRIIAEGVRAGAPLPVLVQVWGEATTDDALRERMQETVGHMRSTIRDALERWARAQPEREATAGEWADLVAPVVVGMLPGFILQCALVDGFDQEKYLRGLDGLLPTG</sequence>
<keyword evidence="2" id="KW-0805">Transcription regulation</keyword>
<evidence type="ECO:0000256" key="5">
    <source>
        <dbReference type="PROSITE-ProRule" id="PRU00335"/>
    </source>
</evidence>
<evidence type="ECO:0000259" key="6">
    <source>
        <dbReference type="PROSITE" id="PS50977"/>
    </source>
</evidence>
<dbReference type="GO" id="GO:0003700">
    <property type="term" value="F:DNA-binding transcription factor activity"/>
    <property type="evidence" value="ECO:0007669"/>
    <property type="project" value="TreeGrafter"/>
</dbReference>
<dbReference type="Pfam" id="PF00440">
    <property type="entry name" value="TetR_N"/>
    <property type="match status" value="1"/>
</dbReference>
<reference evidence="7 8" key="1">
    <citation type="submission" date="2020-08" db="EMBL/GenBank/DDBJ databases">
        <title>Sequencing the genomes of 1000 actinobacteria strains.</title>
        <authorList>
            <person name="Klenk H.-P."/>
        </authorList>
    </citation>
    <scope>NUCLEOTIDE SEQUENCE [LARGE SCALE GENOMIC DNA]</scope>
    <source>
        <strain evidence="7 8">DSM 12511</strain>
    </source>
</reference>
<dbReference type="PRINTS" id="PR00455">
    <property type="entry name" value="HTHTETR"/>
</dbReference>
<dbReference type="Gene3D" id="1.10.357.10">
    <property type="entry name" value="Tetracycline Repressor, domain 2"/>
    <property type="match status" value="1"/>
</dbReference>
<comment type="caution">
    <text evidence="7">The sequence shown here is derived from an EMBL/GenBank/DDBJ whole genome shotgun (WGS) entry which is preliminary data.</text>
</comment>
<dbReference type="AlphaFoldDB" id="A0A7X0FMJ3"/>
<dbReference type="PROSITE" id="PS50977">
    <property type="entry name" value="HTH_TETR_2"/>
    <property type="match status" value="1"/>
</dbReference>
<dbReference type="PROSITE" id="PS01081">
    <property type="entry name" value="HTH_TETR_1"/>
    <property type="match status" value="1"/>
</dbReference>
<organism evidence="7 8">
    <name type="scientific">Microbacterium thalassium</name>
    <dbReference type="NCBI Taxonomy" id="362649"/>
    <lineage>
        <taxon>Bacteria</taxon>
        <taxon>Bacillati</taxon>
        <taxon>Actinomycetota</taxon>
        <taxon>Actinomycetes</taxon>
        <taxon>Micrococcales</taxon>
        <taxon>Microbacteriaceae</taxon>
        <taxon>Microbacterium</taxon>
    </lineage>
</organism>
<keyword evidence="3 5" id="KW-0238">DNA-binding</keyword>
<dbReference type="InterPro" id="IPR050109">
    <property type="entry name" value="HTH-type_TetR-like_transc_reg"/>
</dbReference>
<dbReference type="Pfam" id="PF13977">
    <property type="entry name" value="TetR_C_6"/>
    <property type="match status" value="1"/>
</dbReference>
<dbReference type="EMBL" id="JACHML010000001">
    <property type="protein sequence ID" value="MBB6389785.1"/>
    <property type="molecule type" value="Genomic_DNA"/>
</dbReference>
<evidence type="ECO:0000256" key="2">
    <source>
        <dbReference type="ARBA" id="ARBA00023015"/>
    </source>
</evidence>
<feature type="domain" description="HTH tetR-type" evidence="6">
    <location>
        <begin position="10"/>
        <end position="70"/>
    </location>
</feature>
<evidence type="ECO:0000313" key="8">
    <source>
        <dbReference type="Proteomes" id="UP000537775"/>
    </source>
</evidence>
<dbReference type="InterPro" id="IPR039538">
    <property type="entry name" value="BetI_C"/>
</dbReference>
<name>A0A7X0FMJ3_9MICO</name>
<evidence type="ECO:0000256" key="4">
    <source>
        <dbReference type="ARBA" id="ARBA00023163"/>
    </source>
</evidence>
<keyword evidence="8" id="KW-1185">Reference proteome</keyword>
<gene>
    <name evidence="7" type="ORF">HD594_000098</name>
</gene>
<evidence type="ECO:0000256" key="1">
    <source>
        <dbReference type="ARBA" id="ARBA00022491"/>
    </source>
</evidence>
<dbReference type="InterPro" id="IPR009057">
    <property type="entry name" value="Homeodomain-like_sf"/>
</dbReference>
<dbReference type="Proteomes" id="UP000537775">
    <property type="component" value="Unassembled WGS sequence"/>
</dbReference>
<proteinExistence type="predicted"/>
<dbReference type="PANTHER" id="PTHR30055:SF229">
    <property type="entry name" value="HTH-TYPE TRANSCRIPTIONAL REPRESSOR RV1474C"/>
    <property type="match status" value="1"/>
</dbReference>
<keyword evidence="4" id="KW-0804">Transcription</keyword>
<dbReference type="RefSeq" id="WP_184749072.1">
    <property type="nucleotide sequence ID" value="NZ_BAAAJR010000008.1"/>
</dbReference>
<evidence type="ECO:0000256" key="3">
    <source>
        <dbReference type="ARBA" id="ARBA00023125"/>
    </source>
</evidence>
<keyword evidence="1" id="KW-0678">Repressor</keyword>
<dbReference type="InterPro" id="IPR001647">
    <property type="entry name" value="HTH_TetR"/>
</dbReference>
<dbReference type="SUPFAM" id="SSF48498">
    <property type="entry name" value="Tetracyclin repressor-like, C-terminal domain"/>
    <property type="match status" value="1"/>
</dbReference>
<dbReference type="InterPro" id="IPR023772">
    <property type="entry name" value="DNA-bd_HTH_TetR-type_CS"/>
</dbReference>
<dbReference type="SUPFAM" id="SSF46689">
    <property type="entry name" value="Homeodomain-like"/>
    <property type="match status" value="1"/>
</dbReference>
<dbReference type="PANTHER" id="PTHR30055">
    <property type="entry name" value="HTH-TYPE TRANSCRIPTIONAL REGULATOR RUTR"/>
    <property type="match status" value="1"/>
</dbReference>
<feature type="DNA-binding region" description="H-T-H motif" evidence="5">
    <location>
        <begin position="33"/>
        <end position="52"/>
    </location>
</feature>
<accession>A0A7X0FMJ3</accession>
<dbReference type="GO" id="GO:0000976">
    <property type="term" value="F:transcription cis-regulatory region binding"/>
    <property type="evidence" value="ECO:0007669"/>
    <property type="project" value="TreeGrafter"/>
</dbReference>
<protein>
    <submittedName>
        <fullName evidence="7">AcrR family transcriptional regulator</fullName>
    </submittedName>
</protein>
<evidence type="ECO:0000313" key="7">
    <source>
        <dbReference type="EMBL" id="MBB6389785.1"/>
    </source>
</evidence>